<dbReference type="Proteomes" id="UP001472677">
    <property type="component" value="Unassembled WGS sequence"/>
</dbReference>
<feature type="transmembrane region" description="Helical" evidence="1">
    <location>
        <begin position="100"/>
        <end position="122"/>
    </location>
</feature>
<protein>
    <recommendedName>
        <fullName evidence="2">Reverse transcriptase zinc-binding domain-containing protein</fullName>
    </recommendedName>
</protein>
<proteinExistence type="predicted"/>
<organism evidence="3 4">
    <name type="scientific">Hibiscus sabdariffa</name>
    <name type="common">roselle</name>
    <dbReference type="NCBI Taxonomy" id="183260"/>
    <lineage>
        <taxon>Eukaryota</taxon>
        <taxon>Viridiplantae</taxon>
        <taxon>Streptophyta</taxon>
        <taxon>Embryophyta</taxon>
        <taxon>Tracheophyta</taxon>
        <taxon>Spermatophyta</taxon>
        <taxon>Magnoliopsida</taxon>
        <taxon>eudicotyledons</taxon>
        <taxon>Gunneridae</taxon>
        <taxon>Pentapetalae</taxon>
        <taxon>rosids</taxon>
        <taxon>malvids</taxon>
        <taxon>Malvales</taxon>
        <taxon>Malvaceae</taxon>
        <taxon>Malvoideae</taxon>
        <taxon>Hibiscus</taxon>
    </lineage>
</organism>
<keyword evidence="4" id="KW-1185">Reference proteome</keyword>
<evidence type="ECO:0000259" key="2">
    <source>
        <dbReference type="Pfam" id="PF13966"/>
    </source>
</evidence>
<evidence type="ECO:0000313" key="4">
    <source>
        <dbReference type="Proteomes" id="UP001472677"/>
    </source>
</evidence>
<gene>
    <name evidence="3" type="ORF">V6N12_068374</name>
</gene>
<keyword evidence="1" id="KW-0472">Membrane</keyword>
<feature type="domain" description="Reverse transcriptase zinc-binding" evidence="2">
    <location>
        <begin position="7"/>
        <end position="80"/>
    </location>
</feature>
<dbReference type="EMBL" id="JBBPBM010000005">
    <property type="protein sequence ID" value="KAK8584125.1"/>
    <property type="molecule type" value="Genomic_DNA"/>
</dbReference>
<dbReference type="Pfam" id="PF13966">
    <property type="entry name" value="zf-RVT"/>
    <property type="match status" value="1"/>
</dbReference>
<evidence type="ECO:0000256" key="1">
    <source>
        <dbReference type="SAM" id="Phobius"/>
    </source>
</evidence>
<feature type="transmembrane region" description="Helical" evidence="1">
    <location>
        <begin position="54"/>
        <end position="80"/>
    </location>
</feature>
<reference evidence="3 4" key="1">
    <citation type="journal article" date="2024" name="G3 (Bethesda)">
        <title>Genome assembly of Hibiscus sabdariffa L. provides insights into metabolisms of medicinal natural products.</title>
        <authorList>
            <person name="Kim T."/>
        </authorList>
    </citation>
    <scope>NUCLEOTIDE SEQUENCE [LARGE SCALE GENOMIC DNA]</scope>
    <source>
        <strain evidence="3">TK-2024</strain>
        <tissue evidence="3">Old leaves</tissue>
    </source>
</reference>
<comment type="caution">
    <text evidence="3">The sequence shown here is derived from an EMBL/GenBank/DDBJ whole genome shotgun (WGS) entry which is preliminary data.</text>
</comment>
<accession>A0ABR2FPR9</accession>
<keyword evidence="1" id="KW-0812">Transmembrane</keyword>
<evidence type="ECO:0000313" key="3">
    <source>
        <dbReference type="EMBL" id="KAK8584125.1"/>
    </source>
</evidence>
<dbReference type="InterPro" id="IPR026960">
    <property type="entry name" value="RVT-Znf"/>
</dbReference>
<keyword evidence="1" id="KW-1133">Transmembrane helix</keyword>
<name>A0ABR2FPR9_9ROSI</name>
<sequence>MINNNVQSTIDWNLLVWSGLAPPKMEVCMWLVIRKKILVRAELAHRGMSSIQNALCPLCGTSVETVNHLLFTCMVSWKLWTRCAALWGISLVLHNELGHFLRHGMTLSLLVVIWIFLNYFFFVRLRAAMWFKAKNPASVPYADSLVLDPSFLDKSRPSKAIDLSISVWSAPPVVFLKMNVDGAMLRDASKWGIRGVLKDNVGERLAYFSLALGSGPPILAELEVICHGNAMSGSRQTLSFCALFRDHVIWKRMPSLNKELGKGVLVLVLDLHVSVWNWN</sequence>